<dbReference type="Proteomes" id="UP001295740">
    <property type="component" value="Unassembled WGS sequence"/>
</dbReference>
<gene>
    <name evidence="2" type="ORF">KHLLAP_LOCUS13634</name>
</gene>
<name>A0AAI8VS92_9PEZI</name>
<reference evidence="2" key="1">
    <citation type="submission" date="2023-10" db="EMBL/GenBank/DDBJ databases">
        <authorList>
            <person name="Hackl T."/>
        </authorList>
    </citation>
    <scope>NUCLEOTIDE SEQUENCE</scope>
</reference>
<dbReference type="EMBL" id="CAUWAG010000020">
    <property type="protein sequence ID" value="CAJ2513166.1"/>
    <property type="molecule type" value="Genomic_DNA"/>
</dbReference>
<feature type="region of interest" description="Disordered" evidence="1">
    <location>
        <begin position="1"/>
        <end position="29"/>
    </location>
</feature>
<evidence type="ECO:0000313" key="3">
    <source>
        <dbReference type="Proteomes" id="UP001295740"/>
    </source>
</evidence>
<feature type="region of interest" description="Disordered" evidence="1">
    <location>
        <begin position="45"/>
        <end position="69"/>
    </location>
</feature>
<sequence length="399" mass="44806">MRRLSLDKPALNQKPSTNEKPGAPTPYGALRVTFPRAADDSLTLSGTNIKASKSGTKNPDDEKPVLSGNPYEHTYEVDRYTSLHSHCPPALGPGQLQLWAIVDPETLGSALFSKKDKAAWASTYMSLLATTTIKLLWREFGIPVYADESGNVRVGYSIRMKATSKIIATSYGDVNKAGITSFGISLHVGGVYDHHSSVDYTSITEKLMSDQSLPEPGPAHTRIMNLRRFPARTADDTQGESLTRTDQVLYERTGLSTWLPLGMDNFRLAVCWSQELSRQLGLETSLVHHMPKNEWRTTDASKPRRSFTFRPTVVTEWKASTKAHNERMDTKFAVEKQRLVEARAKVWRDNKLGTLGYFKLKKLPPESERTERGVGWELVMFKTMKAWQRQTRGLTDKVS</sequence>
<evidence type="ECO:0000256" key="1">
    <source>
        <dbReference type="SAM" id="MobiDB-lite"/>
    </source>
</evidence>
<evidence type="ECO:0000313" key="2">
    <source>
        <dbReference type="EMBL" id="CAJ2513166.1"/>
    </source>
</evidence>
<feature type="compositionally biased region" description="Polar residues" evidence="1">
    <location>
        <begin position="45"/>
        <end position="57"/>
    </location>
</feature>
<dbReference type="AlphaFoldDB" id="A0AAI8VS92"/>
<organism evidence="2 3">
    <name type="scientific">Anthostomella pinea</name>
    <dbReference type="NCBI Taxonomy" id="933095"/>
    <lineage>
        <taxon>Eukaryota</taxon>
        <taxon>Fungi</taxon>
        <taxon>Dikarya</taxon>
        <taxon>Ascomycota</taxon>
        <taxon>Pezizomycotina</taxon>
        <taxon>Sordariomycetes</taxon>
        <taxon>Xylariomycetidae</taxon>
        <taxon>Xylariales</taxon>
        <taxon>Xylariaceae</taxon>
        <taxon>Anthostomella</taxon>
    </lineage>
</organism>
<proteinExistence type="predicted"/>
<accession>A0AAI8VS92</accession>
<comment type="caution">
    <text evidence="2">The sequence shown here is derived from an EMBL/GenBank/DDBJ whole genome shotgun (WGS) entry which is preliminary data.</text>
</comment>
<keyword evidence="3" id="KW-1185">Reference proteome</keyword>
<protein>
    <submittedName>
        <fullName evidence="2">Uu.00g012850.m01.CDS01</fullName>
    </submittedName>
</protein>